<comment type="caution">
    <text evidence="5">The sequence shown here is derived from an EMBL/GenBank/DDBJ whole genome shotgun (WGS) entry which is preliminary data.</text>
</comment>
<gene>
    <name evidence="5" type="ORF">H8S20_17545</name>
</gene>
<name>A0ABR7DIM0_9CLOT</name>
<evidence type="ECO:0000256" key="3">
    <source>
        <dbReference type="ARBA" id="ARBA00023163"/>
    </source>
</evidence>
<dbReference type="SUPFAM" id="SSF46785">
    <property type="entry name" value="Winged helix' DNA-binding domain"/>
    <property type="match status" value="1"/>
</dbReference>
<feature type="domain" description="HTH gntR-type" evidence="4">
    <location>
        <begin position="5"/>
        <end position="73"/>
    </location>
</feature>
<evidence type="ECO:0000256" key="1">
    <source>
        <dbReference type="ARBA" id="ARBA00023015"/>
    </source>
</evidence>
<dbReference type="InterPro" id="IPR011663">
    <property type="entry name" value="UTRA"/>
</dbReference>
<dbReference type="RefSeq" id="WP_186860924.1">
    <property type="nucleotide sequence ID" value="NZ_JACOOO010000042.1"/>
</dbReference>
<proteinExistence type="predicted"/>
<dbReference type="SMART" id="SM00866">
    <property type="entry name" value="UTRA"/>
    <property type="match status" value="1"/>
</dbReference>
<dbReference type="InterPro" id="IPR036390">
    <property type="entry name" value="WH_DNA-bd_sf"/>
</dbReference>
<organism evidence="5 6">
    <name type="scientific">Clostridium hominis</name>
    <dbReference type="NCBI Taxonomy" id="2763036"/>
    <lineage>
        <taxon>Bacteria</taxon>
        <taxon>Bacillati</taxon>
        <taxon>Bacillota</taxon>
        <taxon>Clostridia</taxon>
        <taxon>Eubacteriales</taxon>
        <taxon>Clostridiaceae</taxon>
        <taxon>Clostridium</taxon>
    </lineage>
</organism>
<dbReference type="InterPro" id="IPR028978">
    <property type="entry name" value="Chorismate_lyase_/UTRA_dom_sf"/>
</dbReference>
<dbReference type="Proteomes" id="UP000596929">
    <property type="component" value="Unassembled WGS sequence"/>
</dbReference>
<keyword evidence="6" id="KW-1185">Reference proteome</keyword>
<protein>
    <submittedName>
        <fullName evidence="5">GntR family transcriptional regulator</fullName>
    </submittedName>
</protein>
<accession>A0ABR7DIM0</accession>
<keyword evidence="3" id="KW-0804">Transcription</keyword>
<dbReference type="PANTHER" id="PTHR44846">
    <property type="entry name" value="MANNOSYL-D-GLYCERATE TRANSPORT/METABOLISM SYSTEM REPRESSOR MNGR-RELATED"/>
    <property type="match status" value="1"/>
</dbReference>
<evidence type="ECO:0000256" key="2">
    <source>
        <dbReference type="ARBA" id="ARBA00023125"/>
    </source>
</evidence>
<evidence type="ECO:0000259" key="4">
    <source>
        <dbReference type="PROSITE" id="PS50949"/>
    </source>
</evidence>
<dbReference type="InterPro" id="IPR050679">
    <property type="entry name" value="Bact_HTH_transcr_reg"/>
</dbReference>
<dbReference type="PANTHER" id="PTHR44846:SF1">
    <property type="entry name" value="MANNOSYL-D-GLYCERATE TRANSPORT_METABOLISM SYSTEM REPRESSOR MNGR-RELATED"/>
    <property type="match status" value="1"/>
</dbReference>
<dbReference type="InterPro" id="IPR036388">
    <property type="entry name" value="WH-like_DNA-bd_sf"/>
</dbReference>
<dbReference type="SUPFAM" id="SSF64288">
    <property type="entry name" value="Chorismate lyase-like"/>
    <property type="match status" value="1"/>
</dbReference>
<evidence type="ECO:0000313" key="5">
    <source>
        <dbReference type="EMBL" id="MBC5630663.1"/>
    </source>
</evidence>
<dbReference type="CDD" id="cd07377">
    <property type="entry name" value="WHTH_GntR"/>
    <property type="match status" value="1"/>
</dbReference>
<dbReference type="Pfam" id="PF00392">
    <property type="entry name" value="GntR"/>
    <property type="match status" value="1"/>
</dbReference>
<dbReference type="SMART" id="SM00345">
    <property type="entry name" value="HTH_GNTR"/>
    <property type="match status" value="1"/>
</dbReference>
<dbReference type="Pfam" id="PF07702">
    <property type="entry name" value="UTRA"/>
    <property type="match status" value="1"/>
</dbReference>
<reference evidence="5 6" key="1">
    <citation type="submission" date="2020-08" db="EMBL/GenBank/DDBJ databases">
        <title>Genome public.</title>
        <authorList>
            <person name="Liu C."/>
            <person name="Sun Q."/>
        </authorList>
    </citation>
    <scope>NUCLEOTIDE SEQUENCE [LARGE SCALE GENOMIC DNA]</scope>
    <source>
        <strain evidence="5 6">NSJ-6</strain>
    </source>
</reference>
<keyword evidence="2" id="KW-0238">DNA-binding</keyword>
<dbReference type="PROSITE" id="PS50949">
    <property type="entry name" value="HTH_GNTR"/>
    <property type="match status" value="1"/>
</dbReference>
<dbReference type="EMBL" id="JACOOO010000042">
    <property type="protein sequence ID" value="MBC5630663.1"/>
    <property type="molecule type" value="Genomic_DNA"/>
</dbReference>
<keyword evidence="1" id="KW-0805">Transcription regulation</keyword>
<evidence type="ECO:0000313" key="6">
    <source>
        <dbReference type="Proteomes" id="UP000596929"/>
    </source>
</evidence>
<dbReference type="Gene3D" id="1.10.10.10">
    <property type="entry name" value="Winged helix-like DNA-binding domain superfamily/Winged helix DNA-binding domain"/>
    <property type="match status" value="1"/>
</dbReference>
<sequence length="237" mass="27546">MENRGTKYYQIKQDIIQAIKHQKLKPGDKVDSESVIKKKYNVSATTVRKAFSDLISDGYLYGVQGLGTFVAKKQMIRNLTSISFSDELIQQGYEIDMKIDDISEIVNEKIAEKLGIHKEQPITCIKRVRLANNEPIAYQSSYIDSRILSLEDAKDIYKTKSFYKTLSNFRIIPTWVNENYSIKELNNTKIQKMMNIKKGEATFFVKRIAFNEADEIIEYAETYFNKEWYSVTVNIKI</sequence>
<dbReference type="Gene3D" id="3.40.1410.10">
    <property type="entry name" value="Chorismate lyase-like"/>
    <property type="match status" value="1"/>
</dbReference>
<dbReference type="InterPro" id="IPR000524">
    <property type="entry name" value="Tscrpt_reg_HTH_GntR"/>
</dbReference>